<gene>
    <name evidence="2" type="ORF">DY218_09870</name>
</gene>
<dbReference type="Pfam" id="PF01381">
    <property type="entry name" value="HTH_3"/>
    <property type="match status" value="1"/>
</dbReference>
<dbReference type="AlphaFoldDB" id="A0A372M7W3"/>
<organism evidence="2 3">
    <name type="scientific">Streptomyces triticagri</name>
    <dbReference type="NCBI Taxonomy" id="2293568"/>
    <lineage>
        <taxon>Bacteria</taxon>
        <taxon>Bacillati</taxon>
        <taxon>Actinomycetota</taxon>
        <taxon>Actinomycetes</taxon>
        <taxon>Kitasatosporales</taxon>
        <taxon>Streptomycetaceae</taxon>
        <taxon>Streptomyces</taxon>
    </lineage>
</organism>
<dbReference type="GO" id="GO:0003677">
    <property type="term" value="F:DNA binding"/>
    <property type="evidence" value="ECO:0007669"/>
    <property type="project" value="InterPro"/>
</dbReference>
<comment type="caution">
    <text evidence="2">The sequence shown here is derived from an EMBL/GenBank/DDBJ whole genome shotgun (WGS) entry which is preliminary data.</text>
</comment>
<dbReference type="InterPro" id="IPR001387">
    <property type="entry name" value="Cro/C1-type_HTH"/>
</dbReference>
<name>A0A372M7W3_9ACTN</name>
<dbReference type="CDD" id="cd00093">
    <property type="entry name" value="HTH_XRE"/>
    <property type="match status" value="1"/>
</dbReference>
<keyword evidence="3" id="KW-1185">Reference proteome</keyword>
<feature type="domain" description="HTH cro/C1-type" evidence="1">
    <location>
        <begin position="41"/>
        <end position="95"/>
    </location>
</feature>
<dbReference type="Gene3D" id="1.10.260.40">
    <property type="entry name" value="lambda repressor-like DNA-binding domains"/>
    <property type="match status" value="1"/>
</dbReference>
<dbReference type="Proteomes" id="UP000263094">
    <property type="component" value="Unassembled WGS sequence"/>
</dbReference>
<evidence type="ECO:0000313" key="2">
    <source>
        <dbReference type="EMBL" id="RFU86939.1"/>
    </source>
</evidence>
<sequence>MSHSRWKTVRERKLKDGFTEPDDVTEARQEIRLSMALAQAVYDRRAALGLTQRELAARAGLTQAKISRIEGSDTVPTLPLLTKLAKALDASLDIALDEDLAKVAFTPHHSDAA</sequence>
<proteinExistence type="predicted"/>
<protein>
    <submittedName>
        <fullName evidence="2">XRE family transcriptional regulator</fullName>
    </submittedName>
</protein>
<dbReference type="SMART" id="SM00530">
    <property type="entry name" value="HTH_XRE"/>
    <property type="match status" value="1"/>
</dbReference>
<dbReference type="EMBL" id="QUAK01000051">
    <property type="protein sequence ID" value="RFU86939.1"/>
    <property type="molecule type" value="Genomic_DNA"/>
</dbReference>
<reference evidence="2 3" key="1">
    <citation type="submission" date="2018-08" db="EMBL/GenBank/DDBJ databases">
        <title>Isolation, diversity and antifungal activity of Actinobacteria from wheat.</title>
        <authorList>
            <person name="Han C."/>
        </authorList>
    </citation>
    <scope>NUCLEOTIDE SEQUENCE [LARGE SCALE GENOMIC DNA]</scope>
    <source>
        <strain evidence="2 3">NEAU-YY421</strain>
    </source>
</reference>
<evidence type="ECO:0000259" key="1">
    <source>
        <dbReference type="PROSITE" id="PS50943"/>
    </source>
</evidence>
<dbReference type="RefSeq" id="WP_128555549.1">
    <property type="nucleotide sequence ID" value="NZ_QUAK01000051.1"/>
</dbReference>
<dbReference type="InterPro" id="IPR010982">
    <property type="entry name" value="Lambda_DNA-bd_dom_sf"/>
</dbReference>
<accession>A0A372M7W3</accession>
<evidence type="ECO:0000313" key="3">
    <source>
        <dbReference type="Proteomes" id="UP000263094"/>
    </source>
</evidence>
<dbReference type="SUPFAM" id="SSF47413">
    <property type="entry name" value="lambda repressor-like DNA-binding domains"/>
    <property type="match status" value="1"/>
</dbReference>
<dbReference type="OrthoDB" id="6401124at2"/>
<dbReference type="PROSITE" id="PS50943">
    <property type="entry name" value="HTH_CROC1"/>
    <property type="match status" value="1"/>
</dbReference>